<feature type="compositionally biased region" description="Basic residues" evidence="1">
    <location>
        <begin position="33"/>
        <end position="42"/>
    </location>
</feature>
<keyword evidence="3" id="KW-1185">Reference proteome</keyword>
<organism evidence="2 3">
    <name type="scientific">Nephila pilipes</name>
    <name type="common">Giant wood spider</name>
    <name type="synonym">Nephila maculata</name>
    <dbReference type="NCBI Taxonomy" id="299642"/>
    <lineage>
        <taxon>Eukaryota</taxon>
        <taxon>Metazoa</taxon>
        <taxon>Ecdysozoa</taxon>
        <taxon>Arthropoda</taxon>
        <taxon>Chelicerata</taxon>
        <taxon>Arachnida</taxon>
        <taxon>Araneae</taxon>
        <taxon>Araneomorphae</taxon>
        <taxon>Entelegynae</taxon>
        <taxon>Araneoidea</taxon>
        <taxon>Nephilidae</taxon>
        <taxon>Nephila</taxon>
    </lineage>
</organism>
<accession>A0A8X6TQI9</accession>
<dbReference type="AlphaFoldDB" id="A0A8X6TQI9"/>
<evidence type="ECO:0000313" key="3">
    <source>
        <dbReference type="Proteomes" id="UP000887013"/>
    </source>
</evidence>
<dbReference type="EMBL" id="BMAW01013367">
    <property type="protein sequence ID" value="GFT33615.1"/>
    <property type="molecule type" value="Genomic_DNA"/>
</dbReference>
<gene>
    <name evidence="2" type="ORF">NPIL_306351</name>
</gene>
<feature type="region of interest" description="Disordered" evidence="1">
    <location>
        <begin position="1"/>
        <end position="62"/>
    </location>
</feature>
<protein>
    <submittedName>
        <fullName evidence="2">Uncharacterized protein</fullName>
    </submittedName>
</protein>
<sequence length="183" mass="20232">MPQPERVEPQHGRMLQPERVEPQHGRMSPPLKGKSRRKRMARSRITEFSEQSSCGLDIPVPQNRTIPGFRTIETDSEKTLPNNAWISGTEMMGSQITNPPGNISLAESGTSKRCIPKELFVRVPERIESNDQSSCLLITPPLNPQTPVPEISESPRCQKIESEVISPAAPMSTQIGKLGPSIS</sequence>
<evidence type="ECO:0000313" key="2">
    <source>
        <dbReference type="EMBL" id="GFT33615.1"/>
    </source>
</evidence>
<dbReference type="Proteomes" id="UP000887013">
    <property type="component" value="Unassembled WGS sequence"/>
</dbReference>
<feature type="compositionally biased region" description="Basic and acidic residues" evidence="1">
    <location>
        <begin position="1"/>
        <end position="24"/>
    </location>
</feature>
<name>A0A8X6TQI9_NEPPI</name>
<comment type="caution">
    <text evidence="2">The sequence shown here is derived from an EMBL/GenBank/DDBJ whole genome shotgun (WGS) entry which is preliminary data.</text>
</comment>
<reference evidence="2" key="1">
    <citation type="submission" date="2020-08" db="EMBL/GenBank/DDBJ databases">
        <title>Multicomponent nature underlies the extraordinary mechanical properties of spider dragline silk.</title>
        <authorList>
            <person name="Kono N."/>
            <person name="Nakamura H."/>
            <person name="Mori M."/>
            <person name="Yoshida Y."/>
            <person name="Ohtoshi R."/>
            <person name="Malay A.D."/>
            <person name="Moran D.A.P."/>
            <person name="Tomita M."/>
            <person name="Numata K."/>
            <person name="Arakawa K."/>
        </authorList>
    </citation>
    <scope>NUCLEOTIDE SEQUENCE</scope>
</reference>
<evidence type="ECO:0000256" key="1">
    <source>
        <dbReference type="SAM" id="MobiDB-lite"/>
    </source>
</evidence>
<proteinExistence type="predicted"/>